<accession>A0A1I8N5X5</accession>
<feature type="compositionally biased region" description="Basic residues" evidence="6">
    <location>
        <begin position="68"/>
        <end position="82"/>
    </location>
</feature>
<evidence type="ECO:0000256" key="4">
    <source>
        <dbReference type="ARBA" id="ARBA00022989"/>
    </source>
</evidence>
<feature type="transmembrane region" description="Helical" evidence="7">
    <location>
        <begin position="21"/>
        <end position="42"/>
    </location>
</feature>
<comment type="similarity">
    <text evidence="2">Belongs to the UPF0239 family.</text>
</comment>
<keyword evidence="4 7" id="KW-1133">Transmembrane helix</keyword>
<feature type="compositionally biased region" description="Polar residues" evidence="6">
    <location>
        <begin position="57"/>
        <end position="66"/>
    </location>
</feature>
<comment type="subcellular location">
    <subcellularLocation>
        <location evidence="1">Membrane</location>
        <topology evidence="1">Single-pass membrane protein</topology>
    </subcellularLocation>
</comment>
<organism evidence="8">
    <name type="scientific">Musca domestica</name>
    <name type="common">House fly</name>
    <dbReference type="NCBI Taxonomy" id="7370"/>
    <lineage>
        <taxon>Eukaryota</taxon>
        <taxon>Metazoa</taxon>
        <taxon>Ecdysozoa</taxon>
        <taxon>Arthropoda</taxon>
        <taxon>Hexapoda</taxon>
        <taxon>Insecta</taxon>
        <taxon>Pterygota</taxon>
        <taxon>Neoptera</taxon>
        <taxon>Endopterygota</taxon>
        <taxon>Diptera</taxon>
        <taxon>Brachycera</taxon>
        <taxon>Muscomorpha</taxon>
        <taxon>Muscoidea</taxon>
        <taxon>Muscidae</taxon>
        <taxon>Musca</taxon>
    </lineage>
</organism>
<name>A0A1I8N5X5_MUSDO</name>
<evidence type="ECO:0000256" key="3">
    <source>
        <dbReference type="ARBA" id="ARBA00022692"/>
    </source>
</evidence>
<feature type="region of interest" description="Disordered" evidence="6">
    <location>
        <begin position="49"/>
        <end position="82"/>
    </location>
</feature>
<proteinExistence type="inferred from homology"/>
<sequence>MDSAKLDKYVDDDVFSSILKWGLYFGAFFQLACILTSILLPYTSHHDQEISTEDPKTNSSGESQPVNRRLHKIRKQEKKKRR</sequence>
<dbReference type="PANTHER" id="PTHR14409:SF0">
    <property type="entry name" value="PROTEIN MANBAL"/>
    <property type="match status" value="1"/>
</dbReference>
<dbReference type="GO" id="GO:0016020">
    <property type="term" value="C:membrane"/>
    <property type="evidence" value="ECO:0007669"/>
    <property type="project" value="UniProtKB-SubCell"/>
</dbReference>
<reference evidence="8" key="1">
    <citation type="submission" date="2020-05" db="UniProtKB">
        <authorList>
            <consortium name="EnsemblMetazoa"/>
        </authorList>
    </citation>
    <scope>IDENTIFICATION</scope>
    <source>
        <strain evidence="8">Aabys</strain>
    </source>
</reference>
<dbReference type="VEuPathDB" id="VectorBase:MDOA011869"/>
<evidence type="ECO:0000256" key="1">
    <source>
        <dbReference type="ARBA" id="ARBA00004167"/>
    </source>
</evidence>
<evidence type="ECO:0000256" key="5">
    <source>
        <dbReference type="ARBA" id="ARBA00023136"/>
    </source>
</evidence>
<dbReference type="EnsemblMetazoa" id="MDOA011869-RA">
    <property type="protein sequence ID" value="MDOA011869-PA"/>
    <property type="gene ID" value="MDOA011869"/>
</dbReference>
<evidence type="ECO:0008006" key="9">
    <source>
        <dbReference type="Google" id="ProtNLM"/>
    </source>
</evidence>
<evidence type="ECO:0000256" key="2">
    <source>
        <dbReference type="ARBA" id="ARBA00006839"/>
    </source>
</evidence>
<gene>
    <name evidence="8" type="primary">101898180</name>
</gene>
<protein>
    <recommendedName>
        <fullName evidence="9">Protein anon-73B1</fullName>
    </recommendedName>
</protein>
<dbReference type="eggNOG" id="ENOG502S6QI">
    <property type="taxonomic scope" value="Eukaryota"/>
</dbReference>
<keyword evidence="5 7" id="KW-0472">Membrane</keyword>
<evidence type="ECO:0000256" key="7">
    <source>
        <dbReference type="SAM" id="Phobius"/>
    </source>
</evidence>
<dbReference type="Pfam" id="PF06783">
    <property type="entry name" value="UPF0239"/>
    <property type="match status" value="1"/>
</dbReference>
<keyword evidence="3 7" id="KW-0812">Transmembrane</keyword>
<dbReference type="AlphaFoldDB" id="A0A1I8N5X5"/>
<dbReference type="InterPro" id="IPR009621">
    <property type="entry name" value="UPF0239"/>
</dbReference>
<evidence type="ECO:0000256" key="6">
    <source>
        <dbReference type="SAM" id="MobiDB-lite"/>
    </source>
</evidence>
<evidence type="ECO:0000313" key="8">
    <source>
        <dbReference type="EnsemblMetazoa" id="MDOA011869-PA"/>
    </source>
</evidence>
<dbReference type="PANTHER" id="PTHR14409">
    <property type="entry name" value="MANNOSIDASE, BETA A, LYSOSOMAL-LIKE, MANBAL PROTEIN"/>
    <property type="match status" value="1"/>
</dbReference>